<feature type="domain" description="AB hydrolase-1" evidence="1">
    <location>
        <begin position="36"/>
        <end position="294"/>
    </location>
</feature>
<dbReference type="Gene3D" id="3.40.50.1820">
    <property type="entry name" value="alpha/beta hydrolase"/>
    <property type="match status" value="1"/>
</dbReference>
<dbReference type="SUPFAM" id="SSF53474">
    <property type="entry name" value="alpha/beta-Hydrolases"/>
    <property type="match status" value="1"/>
</dbReference>
<keyword evidence="3" id="KW-1185">Reference proteome</keyword>
<reference evidence="2 3" key="1">
    <citation type="submission" date="2020-08" db="EMBL/GenBank/DDBJ databases">
        <title>Functional genomics of gut bacteria from endangered species of beetles.</title>
        <authorList>
            <person name="Carlos-Shanley C."/>
        </authorList>
    </citation>
    <scope>NUCLEOTIDE SEQUENCE [LARGE SCALE GENOMIC DNA]</scope>
    <source>
        <strain evidence="2 3">S00198</strain>
    </source>
</reference>
<comment type="caution">
    <text evidence="2">The sequence shown here is derived from an EMBL/GenBank/DDBJ whole genome shotgun (WGS) entry which is preliminary data.</text>
</comment>
<dbReference type="EMBL" id="JACHLK010000009">
    <property type="protein sequence ID" value="MBB6561706.1"/>
    <property type="molecule type" value="Genomic_DNA"/>
</dbReference>
<dbReference type="GO" id="GO:0047372">
    <property type="term" value="F:monoacylglycerol lipase activity"/>
    <property type="evidence" value="ECO:0007669"/>
    <property type="project" value="TreeGrafter"/>
</dbReference>
<dbReference type="PRINTS" id="PR00111">
    <property type="entry name" value="ABHYDROLASE"/>
</dbReference>
<evidence type="ECO:0000313" key="3">
    <source>
        <dbReference type="Proteomes" id="UP000575083"/>
    </source>
</evidence>
<gene>
    <name evidence="2" type="ORF">HNP48_004400</name>
</gene>
<dbReference type="RefSeq" id="WP_184860999.1">
    <property type="nucleotide sequence ID" value="NZ_JACHLK010000009.1"/>
</dbReference>
<name>A0A7X0UAX1_9BURK</name>
<dbReference type="GO" id="GO:0016020">
    <property type="term" value="C:membrane"/>
    <property type="evidence" value="ECO:0007669"/>
    <property type="project" value="TreeGrafter"/>
</dbReference>
<protein>
    <submittedName>
        <fullName evidence="2">Pimeloyl-ACP methyl ester carboxylesterase</fullName>
    </submittedName>
</protein>
<sequence length="307" mass="34547">MYSTVRPSRSEFVPIRTLSYHVRHWGEASPDKASTPLVLVHGWMDVAASYQFVVDAFSAAFAQGRHIIAPDWRGFGLSKLPAPCDHYTFPDYLADLDLLLDHYVGDQPVDLVGHSMGGNIAMMYAGVRPGRIRRLVNLEGFGMPATKPEQAPKRYAQWIDEIKQLEKGEMALKAYDSVAGVAQRLMKTNPRLSQDKADWLAQHWAEPNAQGRWEILGDPAHKITSSQLYRLDEALALYAQIEAPVLAVEASDDSLGLWWKGRYALPEYHQRLTHVRHCRTAVVQDAAHMLHHDQPAAVARLIEEHLS</sequence>
<dbReference type="GO" id="GO:0046464">
    <property type="term" value="P:acylglycerol catabolic process"/>
    <property type="evidence" value="ECO:0007669"/>
    <property type="project" value="TreeGrafter"/>
</dbReference>
<dbReference type="InterPro" id="IPR000073">
    <property type="entry name" value="AB_hydrolase_1"/>
</dbReference>
<dbReference type="InterPro" id="IPR000639">
    <property type="entry name" value="Epox_hydrolase-like"/>
</dbReference>
<dbReference type="Pfam" id="PF00561">
    <property type="entry name" value="Abhydrolase_1"/>
    <property type="match status" value="1"/>
</dbReference>
<dbReference type="Proteomes" id="UP000575083">
    <property type="component" value="Unassembled WGS sequence"/>
</dbReference>
<dbReference type="PRINTS" id="PR00412">
    <property type="entry name" value="EPOXHYDRLASE"/>
</dbReference>
<evidence type="ECO:0000313" key="2">
    <source>
        <dbReference type="EMBL" id="MBB6561706.1"/>
    </source>
</evidence>
<accession>A0A7X0UAX1</accession>
<dbReference type="InterPro" id="IPR029058">
    <property type="entry name" value="AB_hydrolase_fold"/>
</dbReference>
<dbReference type="InterPro" id="IPR050266">
    <property type="entry name" value="AB_hydrolase_sf"/>
</dbReference>
<dbReference type="PANTHER" id="PTHR43798:SF33">
    <property type="entry name" value="HYDROLASE, PUTATIVE (AFU_ORTHOLOGUE AFUA_2G14860)-RELATED"/>
    <property type="match status" value="1"/>
</dbReference>
<dbReference type="AlphaFoldDB" id="A0A7X0UAX1"/>
<proteinExistence type="predicted"/>
<evidence type="ECO:0000259" key="1">
    <source>
        <dbReference type="Pfam" id="PF00561"/>
    </source>
</evidence>
<dbReference type="PANTHER" id="PTHR43798">
    <property type="entry name" value="MONOACYLGLYCEROL LIPASE"/>
    <property type="match status" value="1"/>
</dbReference>
<organism evidence="2 3">
    <name type="scientific">Acidovorax soli</name>
    <dbReference type="NCBI Taxonomy" id="592050"/>
    <lineage>
        <taxon>Bacteria</taxon>
        <taxon>Pseudomonadati</taxon>
        <taxon>Pseudomonadota</taxon>
        <taxon>Betaproteobacteria</taxon>
        <taxon>Burkholderiales</taxon>
        <taxon>Comamonadaceae</taxon>
        <taxon>Acidovorax</taxon>
    </lineage>
</organism>